<dbReference type="EMBL" id="RKST01000001">
    <property type="protein sequence ID" value="RUM99675.1"/>
    <property type="molecule type" value="Genomic_DNA"/>
</dbReference>
<feature type="transmembrane region" description="Helical" evidence="1">
    <location>
        <begin position="78"/>
        <end position="100"/>
    </location>
</feature>
<evidence type="ECO:0000256" key="1">
    <source>
        <dbReference type="SAM" id="Phobius"/>
    </source>
</evidence>
<keyword evidence="1" id="KW-0812">Transmembrane</keyword>
<sequence>MIAEISSLQKEIELASSMEQTRITPQFRELAASELVKLTANYQELLQSARQMTRDKAGDLFQPLSPPEVVGAILPPRALLAFPIFLLLGLAVSAVIVLCWPERRRPALASVAAPEMRVSHL</sequence>
<dbReference type="AlphaFoldDB" id="A0A432VC03"/>
<keyword evidence="3" id="KW-1185">Reference proteome</keyword>
<name>A0A432VC03_9HYPH</name>
<proteinExistence type="predicted"/>
<dbReference type="Proteomes" id="UP000281647">
    <property type="component" value="Unassembled WGS sequence"/>
</dbReference>
<evidence type="ECO:0000313" key="2">
    <source>
        <dbReference type="EMBL" id="RUM99675.1"/>
    </source>
</evidence>
<keyword evidence="1" id="KW-0472">Membrane</keyword>
<organism evidence="2 3">
    <name type="scientific">Borborobacter arsenicus</name>
    <dbReference type="NCBI Taxonomy" id="1851146"/>
    <lineage>
        <taxon>Bacteria</taxon>
        <taxon>Pseudomonadati</taxon>
        <taxon>Pseudomonadota</taxon>
        <taxon>Alphaproteobacteria</taxon>
        <taxon>Hyphomicrobiales</taxon>
        <taxon>Phyllobacteriaceae</taxon>
        <taxon>Borborobacter</taxon>
    </lineage>
</organism>
<keyword evidence="1" id="KW-1133">Transmembrane helix</keyword>
<comment type="caution">
    <text evidence="2">The sequence shown here is derived from an EMBL/GenBank/DDBJ whole genome shotgun (WGS) entry which is preliminary data.</text>
</comment>
<dbReference type="RefSeq" id="WP_165899847.1">
    <property type="nucleotide sequence ID" value="NZ_RKST01000001.1"/>
</dbReference>
<accession>A0A432VC03</accession>
<gene>
    <name evidence="2" type="ORF">EET67_01955</name>
</gene>
<reference evidence="2 3" key="1">
    <citation type="submission" date="2018-11" db="EMBL/GenBank/DDBJ databases">
        <title>Pseudaminobacter arsenicus sp. nov., an arsenic-resistant bacterium isolated from arsenic-rich aquifers.</title>
        <authorList>
            <person name="Mu Y."/>
        </authorList>
    </citation>
    <scope>NUCLEOTIDE SEQUENCE [LARGE SCALE GENOMIC DNA]</scope>
    <source>
        <strain evidence="2 3">CB3</strain>
    </source>
</reference>
<evidence type="ECO:0000313" key="3">
    <source>
        <dbReference type="Proteomes" id="UP000281647"/>
    </source>
</evidence>
<protein>
    <submittedName>
        <fullName evidence="2">Uncharacterized protein</fullName>
    </submittedName>
</protein>